<proteinExistence type="predicted"/>
<evidence type="ECO:0000313" key="5">
    <source>
        <dbReference type="Proteomes" id="UP000434957"/>
    </source>
</evidence>
<dbReference type="Proteomes" id="UP000434957">
    <property type="component" value="Unassembled WGS sequence"/>
</dbReference>
<keyword evidence="5" id="KW-1185">Reference proteome</keyword>
<dbReference type="EMBL" id="QXFT01000625">
    <property type="protein sequence ID" value="KAE9339305.1"/>
    <property type="molecule type" value="Genomic_DNA"/>
</dbReference>
<name>A0A6A3N770_9STRA</name>
<evidence type="ECO:0000313" key="2">
    <source>
        <dbReference type="EMBL" id="KAE9047199.1"/>
    </source>
</evidence>
<reference evidence="4 6" key="1">
    <citation type="submission" date="2018-09" db="EMBL/GenBank/DDBJ databases">
        <title>Genomic investigation of the strawberry pathogen Phytophthora fragariae indicates pathogenicity is determined by transcriptional variation in three key races.</title>
        <authorList>
            <person name="Adams T.M."/>
            <person name="Armitage A.D."/>
            <person name="Sobczyk M.K."/>
            <person name="Bates H.J."/>
            <person name="Dunwell J.M."/>
            <person name="Nellist C.F."/>
            <person name="Harrison R.J."/>
        </authorList>
    </citation>
    <scope>NUCLEOTIDE SEQUENCE [LARGE SCALE GENOMIC DNA]</scope>
    <source>
        <strain evidence="1 4">SCRP249</strain>
        <strain evidence="2 6">SCRP324</strain>
        <strain evidence="3 5">SCRP333</strain>
    </source>
</reference>
<comment type="caution">
    <text evidence="1">The sequence shown here is derived from an EMBL/GenBank/DDBJ whole genome shotgun (WGS) entry which is preliminary data.</text>
</comment>
<evidence type="ECO:0000313" key="1">
    <source>
        <dbReference type="EMBL" id="KAE9036194.1"/>
    </source>
</evidence>
<accession>A0A6A3N770</accession>
<evidence type="ECO:0000313" key="6">
    <source>
        <dbReference type="Proteomes" id="UP000435112"/>
    </source>
</evidence>
<gene>
    <name evidence="1" type="ORF">PR001_g8953</name>
    <name evidence="2" type="ORF">PR002_g1175</name>
    <name evidence="3" type="ORF">PR003_g11081</name>
</gene>
<dbReference type="Proteomes" id="UP000435112">
    <property type="component" value="Unassembled WGS sequence"/>
</dbReference>
<sequence length="70" mass="7538">MSSSLESLLLTSLSMSSSEATSSSAMLCRCNSSTSPSTSAFLSLSCVFLISAKENNQQYRLQDCTVSLWK</sequence>
<protein>
    <submittedName>
        <fullName evidence="1">Uncharacterized protein</fullName>
    </submittedName>
</protein>
<evidence type="ECO:0000313" key="4">
    <source>
        <dbReference type="Proteomes" id="UP000429607"/>
    </source>
</evidence>
<dbReference type="AlphaFoldDB" id="A0A6A3N770"/>
<organism evidence="1 4">
    <name type="scientific">Phytophthora rubi</name>
    <dbReference type="NCBI Taxonomy" id="129364"/>
    <lineage>
        <taxon>Eukaryota</taxon>
        <taxon>Sar</taxon>
        <taxon>Stramenopiles</taxon>
        <taxon>Oomycota</taxon>
        <taxon>Peronosporomycetes</taxon>
        <taxon>Peronosporales</taxon>
        <taxon>Peronosporaceae</taxon>
        <taxon>Phytophthora</taxon>
    </lineage>
</organism>
<dbReference type="EMBL" id="QXFU01000033">
    <property type="protein sequence ID" value="KAE9047199.1"/>
    <property type="molecule type" value="Genomic_DNA"/>
</dbReference>
<dbReference type="Proteomes" id="UP000429607">
    <property type="component" value="Unassembled WGS sequence"/>
</dbReference>
<evidence type="ECO:0000313" key="3">
    <source>
        <dbReference type="EMBL" id="KAE9339305.1"/>
    </source>
</evidence>
<dbReference type="EMBL" id="QXFV01000484">
    <property type="protein sequence ID" value="KAE9036194.1"/>
    <property type="molecule type" value="Genomic_DNA"/>
</dbReference>